<keyword evidence="9" id="KW-0472">Membrane</keyword>
<comment type="caution">
    <text evidence="11">The sequence shown here is derived from an EMBL/GenBank/DDBJ whole genome shotgun (WGS) entry which is preliminary data.</text>
</comment>
<evidence type="ECO:0000313" key="12">
    <source>
        <dbReference type="Proteomes" id="UP001232063"/>
    </source>
</evidence>
<evidence type="ECO:0000256" key="1">
    <source>
        <dbReference type="ARBA" id="ARBA00004383"/>
    </source>
</evidence>
<keyword evidence="7" id="KW-0653">Protein transport</keyword>
<dbReference type="Pfam" id="PF03544">
    <property type="entry name" value="TonB_C"/>
    <property type="match status" value="1"/>
</dbReference>
<sequence length="138" mass="15353">MQYIYTLIIFLSTITYSFSQNETSAVSPESTDSVYVTVERMPEFPGGIPKIGEFLQNNLRYPKAAFKANITGKVFGTFIVGEDGTIRDIEITQGIGYGCDEEVIRVIKLMPKWIPGMQGGKTVAVRYVLPINFSIGKK</sequence>
<dbReference type="InterPro" id="IPR006260">
    <property type="entry name" value="TonB/TolA_C"/>
</dbReference>
<evidence type="ECO:0000256" key="2">
    <source>
        <dbReference type="ARBA" id="ARBA00006555"/>
    </source>
</evidence>
<evidence type="ECO:0000313" key="11">
    <source>
        <dbReference type="EMBL" id="MDJ1503133.1"/>
    </source>
</evidence>
<evidence type="ECO:0000259" key="10">
    <source>
        <dbReference type="PROSITE" id="PS52015"/>
    </source>
</evidence>
<dbReference type="NCBIfam" id="TIGR01352">
    <property type="entry name" value="tonB_Cterm"/>
    <property type="match status" value="1"/>
</dbReference>
<evidence type="ECO:0000256" key="5">
    <source>
        <dbReference type="ARBA" id="ARBA00022519"/>
    </source>
</evidence>
<gene>
    <name evidence="11" type="ORF">QNI22_20865</name>
</gene>
<dbReference type="GO" id="GO:0055085">
    <property type="term" value="P:transmembrane transport"/>
    <property type="evidence" value="ECO:0007669"/>
    <property type="project" value="InterPro"/>
</dbReference>
<dbReference type="Gene3D" id="3.30.1150.10">
    <property type="match status" value="1"/>
</dbReference>
<dbReference type="GO" id="GO:0031992">
    <property type="term" value="F:energy transducer activity"/>
    <property type="evidence" value="ECO:0007669"/>
    <property type="project" value="TreeGrafter"/>
</dbReference>
<dbReference type="InterPro" id="IPR037682">
    <property type="entry name" value="TonB_C"/>
</dbReference>
<evidence type="ECO:0000256" key="3">
    <source>
        <dbReference type="ARBA" id="ARBA00022448"/>
    </source>
</evidence>
<dbReference type="PANTHER" id="PTHR33446">
    <property type="entry name" value="PROTEIN TONB-RELATED"/>
    <property type="match status" value="1"/>
</dbReference>
<dbReference type="Proteomes" id="UP001232063">
    <property type="component" value="Unassembled WGS sequence"/>
</dbReference>
<organism evidence="11 12">
    <name type="scientific">Xanthocytophaga agilis</name>
    <dbReference type="NCBI Taxonomy" id="3048010"/>
    <lineage>
        <taxon>Bacteria</taxon>
        <taxon>Pseudomonadati</taxon>
        <taxon>Bacteroidota</taxon>
        <taxon>Cytophagia</taxon>
        <taxon>Cytophagales</taxon>
        <taxon>Rhodocytophagaceae</taxon>
        <taxon>Xanthocytophaga</taxon>
    </lineage>
</organism>
<dbReference type="AlphaFoldDB" id="A0AAE3UI10"/>
<dbReference type="SUPFAM" id="SSF74653">
    <property type="entry name" value="TolA/TonB C-terminal domain"/>
    <property type="match status" value="1"/>
</dbReference>
<evidence type="ECO:0000256" key="6">
    <source>
        <dbReference type="ARBA" id="ARBA00022692"/>
    </source>
</evidence>
<reference evidence="11" key="1">
    <citation type="submission" date="2023-05" db="EMBL/GenBank/DDBJ databases">
        <authorList>
            <person name="Zhang X."/>
        </authorList>
    </citation>
    <scope>NUCLEOTIDE SEQUENCE</scope>
    <source>
        <strain evidence="11">BD1B2-1</strain>
    </source>
</reference>
<feature type="domain" description="TonB C-terminal" evidence="10">
    <location>
        <begin position="46"/>
        <end position="138"/>
    </location>
</feature>
<accession>A0AAE3UI10</accession>
<name>A0AAE3UI10_9BACT</name>
<keyword evidence="6" id="KW-0812">Transmembrane</keyword>
<evidence type="ECO:0000256" key="8">
    <source>
        <dbReference type="ARBA" id="ARBA00022989"/>
    </source>
</evidence>
<dbReference type="EMBL" id="JASJOU010000007">
    <property type="protein sequence ID" value="MDJ1503133.1"/>
    <property type="molecule type" value="Genomic_DNA"/>
</dbReference>
<evidence type="ECO:0000256" key="7">
    <source>
        <dbReference type="ARBA" id="ARBA00022927"/>
    </source>
</evidence>
<protein>
    <submittedName>
        <fullName evidence="11">Energy transducer TonB</fullName>
    </submittedName>
</protein>
<keyword evidence="12" id="KW-1185">Reference proteome</keyword>
<evidence type="ECO:0000256" key="9">
    <source>
        <dbReference type="ARBA" id="ARBA00023136"/>
    </source>
</evidence>
<keyword evidence="5" id="KW-0997">Cell inner membrane</keyword>
<dbReference type="GO" id="GO:0098797">
    <property type="term" value="C:plasma membrane protein complex"/>
    <property type="evidence" value="ECO:0007669"/>
    <property type="project" value="TreeGrafter"/>
</dbReference>
<dbReference type="PROSITE" id="PS52015">
    <property type="entry name" value="TONB_CTD"/>
    <property type="match status" value="1"/>
</dbReference>
<dbReference type="PANTHER" id="PTHR33446:SF2">
    <property type="entry name" value="PROTEIN TONB"/>
    <property type="match status" value="1"/>
</dbReference>
<dbReference type="InterPro" id="IPR051045">
    <property type="entry name" value="TonB-dependent_transducer"/>
</dbReference>
<dbReference type="RefSeq" id="WP_314513630.1">
    <property type="nucleotide sequence ID" value="NZ_JASJOU010000007.1"/>
</dbReference>
<keyword evidence="8" id="KW-1133">Transmembrane helix</keyword>
<comment type="subcellular location">
    <subcellularLocation>
        <location evidence="1">Cell inner membrane</location>
        <topology evidence="1">Single-pass membrane protein</topology>
        <orientation evidence="1">Periplasmic side</orientation>
    </subcellularLocation>
</comment>
<keyword evidence="4" id="KW-1003">Cell membrane</keyword>
<evidence type="ECO:0000256" key="4">
    <source>
        <dbReference type="ARBA" id="ARBA00022475"/>
    </source>
</evidence>
<comment type="similarity">
    <text evidence="2">Belongs to the TonB family.</text>
</comment>
<keyword evidence="3" id="KW-0813">Transport</keyword>
<proteinExistence type="inferred from homology"/>
<dbReference type="GO" id="GO:0015031">
    <property type="term" value="P:protein transport"/>
    <property type="evidence" value="ECO:0007669"/>
    <property type="project" value="UniProtKB-KW"/>
</dbReference>